<dbReference type="EMBL" id="CP041636">
    <property type="protein sequence ID" value="QDO96907.1"/>
    <property type="molecule type" value="Genomic_DNA"/>
</dbReference>
<keyword evidence="4 9" id="KW-0997">Cell inner membrane</keyword>
<dbReference type="PANTHER" id="PTHR35011">
    <property type="entry name" value="2,3-DIKETO-L-GULONATE TRAP TRANSPORTER SMALL PERMEASE PROTEIN YIAM"/>
    <property type="match status" value="1"/>
</dbReference>
<comment type="caution">
    <text evidence="9">Lacks conserved residue(s) required for the propagation of feature annotation.</text>
</comment>
<sequence length="165" mass="18535">MKKFYDGLCRVEIWIAGLFLVLMVVLIFAGGVGRMLGYPLNWAGDTATALFAWSCFLCADIAWRRNSLMSVELLTDRLPPKVQAFCRYANYVIISVFLAYLAVYGVWLSWTSRARSFQGIPEISYSWVTMSLSVGGLLLLITTILKLRDEWRGRPAHSAAVIADV</sequence>
<evidence type="ECO:0000256" key="9">
    <source>
        <dbReference type="RuleBase" id="RU369079"/>
    </source>
</evidence>
<comment type="subunit">
    <text evidence="9">The complex comprises the extracytoplasmic solute receptor protein and the two transmembrane proteins.</text>
</comment>
<feature type="transmembrane region" description="Helical" evidence="9">
    <location>
        <begin position="127"/>
        <end position="145"/>
    </location>
</feature>
<evidence type="ECO:0000259" key="10">
    <source>
        <dbReference type="Pfam" id="PF04290"/>
    </source>
</evidence>
<dbReference type="Pfam" id="PF04290">
    <property type="entry name" value="DctQ"/>
    <property type="match status" value="1"/>
</dbReference>
<keyword evidence="5 9" id="KW-0812">Transmembrane</keyword>
<accession>A0A516GZF9</accession>
<evidence type="ECO:0000313" key="12">
    <source>
        <dbReference type="Proteomes" id="UP000317496"/>
    </source>
</evidence>
<comment type="similarity">
    <text evidence="8 9">Belongs to the TRAP transporter small permease family.</text>
</comment>
<dbReference type="Proteomes" id="UP000317496">
    <property type="component" value="Chromosome"/>
</dbReference>
<comment type="function">
    <text evidence="9">Part of the tripartite ATP-independent periplasmic (TRAP) transport system.</text>
</comment>
<keyword evidence="7 9" id="KW-0472">Membrane</keyword>
<evidence type="ECO:0000256" key="3">
    <source>
        <dbReference type="ARBA" id="ARBA00022475"/>
    </source>
</evidence>
<feature type="transmembrane region" description="Helical" evidence="9">
    <location>
        <begin position="12"/>
        <end position="36"/>
    </location>
</feature>
<evidence type="ECO:0000313" key="11">
    <source>
        <dbReference type="EMBL" id="QDO96907.1"/>
    </source>
</evidence>
<keyword evidence="2 9" id="KW-0813">Transport</keyword>
<dbReference type="KEGG" id="fer:FNB15_06285"/>
<name>A0A516GZF9_9PROT</name>
<dbReference type="InterPro" id="IPR007387">
    <property type="entry name" value="TRAP_DctQ"/>
</dbReference>
<dbReference type="GO" id="GO:0015740">
    <property type="term" value="P:C4-dicarboxylate transport"/>
    <property type="evidence" value="ECO:0007669"/>
    <property type="project" value="TreeGrafter"/>
</dbReference>
<keyword evidence="3" id="KW-1003">Cell membrane</keyword>
<dbReference type="AlphaFoldDB" id="A0A516GZF9"/>
<keyword evidence="6 9" id="KW-1133">Transmembrane helix</keyword>
<evidence type="ECO:0000256" key="2">
    <source>
        <dbReference type="ARBA" id="ARBA00022448"/>
    </source>
</evidence>
<evidence type="ECO:0000256" key="8">
    <source>
        <dbReference type="ARBA" id="ARBA00038436"/>
    </source>
</evidence>
<protein>
    <recommendedName>
        <fullName evidence="9">TRAP transporter small permease protein</fullName>
    </recommendedName>
</protein>
<dbReference type="GO" id="GO:0022857">
    <property type="term" value="F:transmembrane transporter activity"/>
    <property type="evidence" value="ECO:0007669"/>
    <property type="project" value="UniProtKB-UniRule"/>
</dbReference>
<dbReference type="GO" id="GO:0005886">
    <property type="term" value="C:plasma membrane"/>
    <property type="evidence" value="ECO:0007669"/>
    <property type="project" value="UniProtKB-SubCell"/>
</dbReference>
<dbReference type="InterPro" id="IPR055348">
    <property type="entry name" value="DctQ"/>
</dbReference>
<evidence type="ECO:0000256" key="7">
    <source>
        <dbReference type="ARBA" id="ARBA00023136"/>
    </source>
</evidence>
<dbReference type="OrthoDB" id="7843639at2"/>
<evidence type="ECO:0000256" key="5">
    <source>
        <dbReference type="ARBA" id="ARBA00022692"/>
    </source>
</evidence>
<feature type="transmembrane region" description="Helical" evidence="9">
    <location>
        <begin position="84"/>
        <end position="107"/>
    </location>
</feature>
<evidence type="ECO:0000256" key="6">
    <source>
        <dbReference type="ARBA" id="ARBA00022989"/>
    </source>
</evidence>
<reference evidence="11 12" key="1">
    <citation type="submission" date="2019-07" db="EMBL/GenBank/DDBJ databases">
        <title>Genome sequencing for Ferrovibrio sp. K5.</title>
        <authorList>
            <person name="Park S.-J."/>
        </authorList>
    </citation>
    <scope>NUCLEOTIDE SEQUENCE [LARGE SCALE GENOMIC DNA]</scope>
    <source>
        <strain evidence="11 12">K5</strain>
    </source>
</reference>
<evidence type="ECO:0000256" key="1">
    <source>
        <dbReference type="ARBA" id="ARBA00004429"/>
    </source>
</evidence>
<dbReference type="RefSeq" id="WP_144067888.1">
    <property type="nucleotide sequence ID" value="NZ_CP041636.1"/>
</dbReference>
<comment type="subcellular location">
    <subcellularLocation>
        <location evidence="1 9">Cell inner membrane</location>
        <topology evidence="1 9">Multi-pass membrane protein</topology>
    </subcellularLocation>
</comment>
<keyword evidence="12" id="KW-1185">Reference proteome</keyword>
<organism evidence="11 12">
    <name type="scientific">Ferrovibrio terrae</name>
    <dbReference type="NCBI Taxonomy" id="2594003"/>
    <lineage>
        <taxon>Bacteria</taxon>
        <taxon>Pseudomonadati</taxon>
        <taxon>Pseudomonadota</taxon>
        <taxon>Alphaproteobacteria</taxon>
        <taxon>Rhodospirillales</taxon>
        <taxon>Rhodospirillaceae</taxon>
        <taxon>Ferrovibrio</taxon>
    </lineage>
</organism>
<dbReference type="PANTHER" id="PTHR35011:SF2">
    <property type="entry name" value="2,3-DIKETO-L-GULONATE TRAP TRANSPORTER SMALL PERMEASE PROTEIN YIAM"/>
    <property type="match status" value="1"/>
</dbReference>
<evidence type="ECO:0000256" key="4">
    <source>
        <dbReference type="ARBA" id="ARBA00022519"/>
    </source>
</evidence>
<proteinExistence type="inferred from homology"/>
<feature type="domain" description="Tripartite ATP-independent periplasmic transporters DctQ component" evidence="10">
    <location>
        <begin position="23"/>
        <end position="152"/>
    </location>
</feature>
<gene>
    <name evidence="11" type="ORF">FNB15_06285</name>
</gene>